<dbReference type="Gene3D" id="3.20.20.80">
    <property type="entry name" value="Glycosidases"/>
    <property type="match status" value="1"/>
</dbReference>
<dbReference type="InterPro" id="IPR017853">
    <property type="entry name" value="GH"/>
</dbReference>
<dbReference type="InterPro" id="IPR001547">
    <property type="entry name" value="Glyco_hydro_5"/>
</dbReference>
<evidence type="ECO:0000256" key="13">
    <source>
        <dbReference type="ARBA" id="ARBA00038935"/>
    </source>
</evidence>
<feature type="chain" id="PRO_5004086069" description="glucan endo-1,6-beta-glucosidase" evidence="18">
    <location>
        <begin position="20"/>
        <end position="487"/>
    </location>
</feature>
<evidence type="ECO:0000256" key="5">
    <source>
        <dbReference type="ARBA" id="ARBA00022801"/>
    </source>
</evidence>
<dbReference type="HOGENOM" id="CLU_004624_7_0_1"/>
<dbReference type="Pfam" id="PF00150">
    <property type="entry name" value="Cellulase"/>
    <property type="match status" value="1"/>
</dbReference>
<evidence type="ECO:0000259" key="19">
    <source>
        <dbReference type="Pfam" id="PF00150"/>
    </source>
</evidence>
<keyword evidence="3" id="KW-0964">Secreted</keyword>
<dbReference type="eggNOG" id="ENOG502RBRB">
    <property type="taxonomic scope" value="Eukaryota"/>
</dbReference>
<evidence type="ECO:0000313" key="21">
    <source>
        <dbReference type="Proteomes" id="UP000012174"/>
    </source>
</evidence>
<accession>M7TY86</accession>
<dbReference type="KEGG" id="ela:UCREL1_1336"/>
<organism evidence="20 21">
    <name type="scientific">Eutypa lata (strain UCR-EL1)</name>
    <name type="common">Grapevine dieback disease fungus</name>
    <name type="synonym">Eutypa armeniacae</name>
    <dbReference type="NCBI Taxonomy" id="1287681"/>
    <lineage>
        <taxon>Eukaryota</taxon>
        <taxon>Fungi</taxon>
        <taxon>Dikarya</taxon>
        <taxon>Ascomycota</taxon>
        <taxon>Pezizomycotina</taxon>
        <taxon>Sordariomycetes</taxon>
        <taxon>Xylariomycetidae</taxon>
        <taxon>Xylariales</taxon>
        <taxon>Diatrypaceae</taxon>
        <taxon>Eutypa</taxon>
    </lineage>
</organism>
<feature type="signal peptide" evidence="18">
    <location>
        <begin position="1"/>
        <end position="19"/>
    </location>
</feature>
<dbReference type="FunFam" id="3.20.20.80:FF:000269">
    <property type="entry name" value="Probable glucan endo-1,6-beta-glucosidase B"/>
    <property type="match status" value="1"/>
</dbReference>
<evidence type="ECO:0000256" key="2">
    <source>
        <dbReference type="ARBA" id="ARBA00005641"/>
    </source>
</evidence>
<dbReference type="GO" id="GO:0009986">
    <property type="term" value="C:cell surface"/>
    <property type="evidence" value="ECO:0007669"/>
    <property type="project" value="TreeGrafter"/>
</dbReference>
<evidence type="ECO:0000256" key="15">
    <source>
        <dbReference type="ARBA" id="ARBA00042025"/>
    </source>
</evidence>
<dbReference type="PANTHER" id="PTHR31297:SF39">
    <property type="entry name" value="GLUCAN ENDO-1,6-BETA-GLUCOSIDASE B"/>
    <property type="match status" value="1"/>
</dbReference>
<dbReference type="GO" id="GO:0004338">
    <property type="term" value="F:glucan exo-1,3-beta-glucosidase activity"/>
    <property type="evidence" value="ECO:0007669"/>
    <property type="project" value="TreeGrafter"/>
</dbReference>
<evidence type="ECO:0000256" key="4">
    <source>
        <dbReference type="ARBA" id="ARBA00022729"/>
    </source>
</evidence>
<evidence type="ECO:0000256" key="14">
    <source>
        <dbReference type="ARBA" id="ARBA00041472"/>
    </source>
</evidence>
<comment type="function">
    <text evidence="12">Beta-glucanases participate in the metabolism of beta-glucan, the main structural component of the cell wall. Acts on lutean, pustulan and 1,6-oligo-beta-D-glucosides.</text>
</comment>
<keyword evidence="6" id="KW-0325">Glycoprotein</keyword>
<keyword evidence="21" id="KW-1185">Reference proteome</keyword>
<evidence type="ECO:0000256" key="3">
    <source>
        <dbReference type="ARBA" id="ARBA00022525"/>
    </source>
</evidence>
<keyword evidence="5 17" id="KW-0378">Hydrolase</keyword>
<evidence type="ECO:0000256" key="17">
    <source>
        <dbReference type="RuleBase" id="RU361153"/>
    </source>
</evidence>
<name>M7TY86_EUTLA</name>
<evidence type="ECO:0000256" key="16">
    <source>
        <dbReference type="ARBA" id="ARBA00043257"/>
    </source>
</evidence>
<dbReference type="GO" id="GO:0071555">
    <property type="term" value="P:cell wall organization"/>
    <property type="evidence" value="ECO:0007669"/>
    <property type="project" value="UniProtKB-KW"/>
</dbReference>
<dbReference type="PANTHER" id="PTHR31297">
    <property type="entry name" value="GLUCAN ENDO-1,6-BETA-GLUCOSIDASE B"/>
    <property type="match status" value="1"/>
</dbReference>
<evidence type="ECO:0000256" key="6">
    <source>
        <dbReference type="ARBA" id="ARBA00023180"/>
    </source>
</evidence>
<protein>
    <recommendedName>
        <fullName evidence="13">glucan endo-1,6-beta-glucosidase</fullName>
        <ecNumber evidence="13">3.2.1.75</ecNumber>
    </recommendedName>
    <alternativeName>
        <fullName evidence="15">Beta-1,6-glucanase B</fullName>
    </alternativeName>
    <alternativeName>
        <fullName evidence="14">Endo-1,6-beta-D-glucanase B</fullName>
    </alternativeName>
    <alternativeName>
        <fullName evidence="16">Endo-1,6-beta-glucanase B</fullName>
    </alternativeName>
</protein>
<dbReference type="GO" id="GO:0009251">
    <property type="term" value="P:glucan catabolic process"/>
    <property type="evidence" value="ECO:0007669"/>
    <property type="project" value="TreeGrafter"/>
</dbReference>
<keyword evidence="9" id="KW-0961">Cell wall biogenesis/degradation</keyword>
<sequence>MKHPTFLALVASAATGVLAWLPTDRDLAAFNRSIADGNGKRVPSMPSSKIRGVNLGGWLVSEPWMMSTEWNTMGCSGQCSEFDCVSALGQATADANFNAHYARWITADDVQRIHDAGLNTIRIPIGYWSFRDVVDSSEHFPQMDLKYLDAVIQKAADLGMFVVMDLHGAPGSQKTLDAFTGQCLPTEYLPGFFQQWNYDRAKRWLAWMTNRIHTTPAYNKAVGIIEVVNEPQTSRDAGGMPQEEKDTLTQVYYPQALAAVRDAENALGIAEGDRLHVQFMDEQWGAGNPKSNLPGDGRLAFDDHNYVGGAVAVLHPDAKQADYMWYTCYDDNRMTDGDTPKIVQEFSLTVLGDLEWNSEFDPFQDKNVDFYKQWWIAQQRLYEQTDGWIFWTWKNELNNPRWDYSYLVYLGWVANTAQGDEPLKDFTSDSLELHEFVCDVIGDDSVNFEIVRLDPWVINDIVAKRFSSAENNPFLFGDIYCTSPPWL</sequence>
<dbReference type="Proteomes" id="UP000012174">
    <property type="component" value="Unassembled WGS sequence"/>
</dbReference>
<dbReference type="GO" id="GO:0005576">
    <property type="term" value="C:extracellular region"/>
    <property type="evidence" value="ECO:0007669"/>
    <property type="project" value="UniProtKB-SubCell"/>
</dbReference>
<dbReference type="SUPFAM" id="SSF51445">
    <property type="entry name" value="(Trans)glycosidases"/>
    <property type="match status" value="1"/>
</dbReference>
<comment type="catalytic activity">
    <reaction evidence="11">
        <text>Random hydrolysis of (1-&gt;6)-linkages in (1-&gt;6)-beta-D-glucans.</text>
        <dbReference type="EC" id="3.2.1.75"/>
    </reaction>
</comment>
<evidence type="ECO:0000256" key="11">
    <source>
        <dbReference type="ARBA" id="ARBA00036633"/>
    </source>
</evidence>
<evidence type="ECO:0000256" key="9">
    <source>
        <dbReference type="ARBA" id="ARBA00023316"/>
    </source>
</evidence>
<feature type="domain" description="Glycoside hydrolase family 5" evidence="19">
    <location>
        <begin position="95"/>
        <end position="395"/>
    </location>
</feature>
<dbReference type="GO" id="GO:0046557">
    <property type="term" value="F:glucan endo-1,6-beta-glucosidase activity"/>
    <property type="evidence" value="ECO:0007669"/>
    <property type="project" value="UniProtKB-EC"/>
</dbReference>
<keyword evidence="10" id="KW-0624">Polysaccharide degradation</keyword>
<dbReference type="OMA" id="RWDYSYL"/>
<evidence type="ECO:0000256" key="7">
    <source>
        <dbReference type="ARBA" id="ARBA00023277"/>
    </source>
</evidence>
<dbReference type="EC" id="3.2.1.75" evidence="13"/>
<dbReference type="EMBL" id="KB705618">
    <property type="protein sequence ID" value="EMR71620.1"/>
    <property type="molecule type" value="Genomic_DNA"/>
</dbReference>
<proteinExistence type="inferred from homology"/>
<evidence type="ECO:0000256" key="1">
    <source>
        <dbReference type="ARBA" id="ARBA00004613"/>
    </source>
</evidence>
<comment type="subcellular location">
    <subcellularLocation>
        <location evidence="1">Secreted</location>
    </subcellularLocation>
</comment>
<evidence type="ECO:0000256" key="8">
    <source>
        <dbReference type="ARBA" id="ARBA00023295"/>
    </source>
</evidence>
<evidence type="ECO:0000256" key="10">
    <source>
        <dbReference type="ARBA" id="ARBA00023326"/>
    </source>
</evidence>
<reference evidence="21" key="1">
    <citation type="journal article" date="2013" name="Genome Announc.">
        <title>Draft genome sequence of the grapevine dieback fungus Eutypa lata UCR-EL1.</title>
        <authorList>
            <person name="Blanco-Ulate B."/>
            <person name="Rolshausen P.E."/>
            <person name="Cantu D."/>
        </authorList>
    </citation>
    <scope>NUCLEOTIDE SEQUENCE [LARGE SCALE GENOMIC DNA]</scope>
    <source>
        <strain evidence="21">UCR-EL1</strain>
    </source>
</reference>
<keyword evidence="8 17" id="KW-0326">Glycosidase</keyword>
<keyword evidence="7" id="KW-0119">Carbohydrate metabolism</keyword>
<dbReference type="AlphaFoldDB" id="M7TY86"/>
<evidence type="ECO:0000256" key="12">
    <source>
        <dbReference type="ARBA" id="ARBA00037628"/>
    </source>
</evidence>
<comment type="similarity">
    <text evidence="2 17">Belongs to the glycosyl hydrolase 5 (cellulase A) family.</text>
</comment>
<evidence type="ECO:0000313" key="20">
    <source>
        <dbReference type="EMBL" id="EMR71620.1"/>
    </source>
</evidence>
<gene>
    <name evidence="20" type="ORF">UCREL1_1336</name>
</gene>
<keyword evidence="4 18" id="KW-0732">Signal</keyword>
<dbReference type="OrthoDB" id="1887033at2759"/>
<evidence type="ECO:0000256" key="18">
    <source>
        <dbReference type="SAM" id="SignalP"/>
    </source>
</evidence>
<dbReference type="InterPro" id="IPR050386">
    <property type="entry name" value="Glycosyl_hydrolase_5"/>
</dbReference>